<dbReference type="Proteomes" id="UP001209701">
    <property type="component" value="Unassembled WGS sequence"/>
</dbReference>
<gene>
    <name evidence="1" type="ORF">LNV07_02210</name>
</gene>
<protein>
    <submittedName>
        <fullName evidence="1">DUF2804 domain-containing protein</fullName>
    </submittedName>
</protein>
<accession>A0ABT2Y9C3</accession>
<dbReference type="SUPFAM" id="SSF159245">
    <property type="entry name" value="AttH-like"/>
    <property type="match status" value="1"/>
</dbReference>
<reference evidence="1 2" key="1">
    <citation type="submission" date="2021-11" db="EMBL/GenBank/DDBJ databases">
        <authorList>
            <person name="Liang Q."/>
            <person name="Mou H."/>
            <person name="Liu Z."/>
        </authorList>
    </citation>
    <scope>NUCLEOTIDE SEQUENCE [LARGE SCALE GENOMIC DNA]</scope>
    <source>
        <strain evidence="1 2">CHU3</strain>
    </source>
</reference>
<evidence type="ECO:0000313" key="2">
    <source>
        <dbReference type="Proteomes" id="UP001209701"/>
    </source>
</evidence>
<dbReference type="PANTHER" id="PTHR35868">
    <property type="entry name" value="DUF2804 DOMAIN-CONTAINING PROTEIN-RELATED"/>
    <property type="match status" value="1"/>
</dbReference>
<proteinExistence type="predicted"/>
<sequence length="333" mass="36436">MVQLAGPPAEVVSSGAPATGRYAGRIARIDWRALSGPFQRSWLWRRLHHKRWQYVGLGNDELFIGLAIVDLGWTCTAFAYVFDRRSKSLLANWRQDGLPSLQCKVSDRPLNGCKAWFRGPGASLSLQHQQATDSLSLSVQTGEMQLQADLSLAEAAPILLAIGPIEHGAAHATQKTPALSVKGQLHVKGQTYSLDQAVASVDSSNGLLARNTDWRWACAHSPEMGFNLQSGYFGSNENALWLHGALIPLGAARFEFDPKRPLEPWRISTADGLLDLSFSPEGARQEDRNLIIAASHYIQPIGTFSGMVRASLDAPAHQVKGLLGVTEDHQSRW</sequence>
<dbReference type="RefSeq" id="WP_263569523.1">
    <property type="nucleotide sequence ID" value="NZ_JAJIRN010000001.1"/>
</dbReference>
<dbReference type="EMBL" id="JAJIRN010000001">
    <property type="protein sequence ID" value="MCV2366910.1"/>
    <property type="molecule type" value="Genomic_DNA"/>
</dbReference>
<dbReference type="PANTHER" id="PTHR35868:SF4">
    <property type="entry name" value="DUF2804 DOMAIN-CONTAINING PROTEIN"/>
    <property type="match status" value="1"/>
</dbReference>
<dbReference type="InterPro" id="IPR021243">
    <property type="entry name" value="DUF2804"/>
</dbReference>
<comment type="caution">
    <text evidence="1">The sequence shown here is derived from an EMBL/GenBank/DDBJ whole genome shotgun (WGS) entry which is preliminary data.</text>
</comment>
<keyword evidence="2" id="KW-1185">Reference proteome</keyword>
<evidence type="ECO:0000313" key="1">
    <source>
        <dbReference type="EMBL" id="MCV2366910.1"/>
    </source>
</evidence>
<dbReference type="Pfam" id="PF10974">
    <property type="entry name" value="DUF2804"/>
    <property type="match status" value="1"/>
</dbReference>
<name>A0ABT2Y9C3_9BURK</name>
<organism evidence="1 2">
    <name type="scientific">Roseateles oligotrophus</name>
    <dbReference type="NCBI Taxonomy" id="1769250"/>
    <lineage>
        <taxon>Bacteria</taxon>
        <taxon>Pseudomonadati</taxon>
        <taxon>Pseudomonadota</taxon>
        <taxon>Betaproteobacteria</taxon>
        <taxon>Burkholderiales</taxon>
        <taxon>Sphaerotilaceae</taxon>
        <taxon>Roseateles</taxon>
    </lineage>
</organism>